<gene>
    <name evidence="1" type="ORF">C2G38_2223365</name>
</gene>
<proteinExistence type="predicted"/>
<dbReference type="Proteomes" id="UP000266673">
    <property type="component" value="Unassembled WGS sequence"/>
</dbReference>
<sequence length="221" mass="25730">MIYVHPTLNKKESLNIECQSENFETTNNNNFKEIDNEFELSGKDPYTKHELVQEKNWQEIYRILILNCEYKNGNSTLFNNDQFISLTNNSEDLVIEPSRPFINRENQSISSKSILIENSITFFFAIVIFELKPILIRLELRKKDFDYILDPRQILFTQAQINSYFSGNDEFTVENTINDLVTSRLKPQDLPIIHQAIQKGANFKKVPVKIVRETNKGAGFG</sequence>
<dbReference type="EMBL" id="QKWP01002261">
    <property type="protein sequence ID" value="RIB04071.1"/>
    <property type="molecule type" value="Genomic_DNA"/>
</dbReference>
<dbReference type="AlphaFoldDB" id="A0A397U331"/>
<organism evidence="1 2">
    <name type="scientific">Gigaspora rosea</name>
    <dbReference type="NCBI Taxonomy" id="44941"/>
    <lineage>
        <taxon>Eukaryota</taxon>
        <taxon>Fungi</taxon>
        <taxon>Fungi incertae sedis</taxon>
        <taxon>Mucoromycota</taxon>
        <taxon>Glomeromycotina</taxon>
        <taxon>Glomeromycetes</taxon>
        <taxon>Diversisporales</taxon>
        <taxon>Gigasporaceae</taxon>
        <taxon>Gigaspora</taxon>
    </lineage>
</organism>
<accession>A0A397U331</accession>
<reference evidence="1 2" key="1">
    <citation type="submission" date="2018-06" db="EMBL/GenBank/DDBJ databases">
        <title>Comparative genomics reveals the genomic features of Rhizophagus irregularis, R. cerebriforme, R. diaphanum and Gigaspora rosea, and their symbiotic lifestyle signature.</title>
        <authorList>
            <person name="Morin E."/>
            <person name="San Clemente H."/>
            <person name="Chen E.C.H."/>
            <person name="De La Providencia I."/>
            <person name="Hainaut M."/>
            <person name="Kuo A."/>
            <person name="Kohler A."/>
            <person name="Murat C."/>
            <person name="Tang N."/>
            <person name="Roy S."/>
            <person name="Loubradou J."/>
            <person name="Henrissat B."/>
            <person name="Grigoriev I.V."/>
            <person name="Corradi N."/>
            <person name="Roux C."/>
            <person name="Martin F.M."/>
        </authorList>
    </citation>
    <scope>NUCLEOTIDE SEQUENCE [LARGE SCALE GENOMIC DNA]</scope>
    <source>
        <strain evidence="1 2">DAOM 194757</strain>
    </source>
</reference>
<evidence type="ECO:0000313" key="1">
    <source>
        <dbReference type="EMBL" id="RIB04071.1"/>
    </source>
</evidence>
<name>A0A397U331_9GLOM</name>
<dbReference type="OrthoDB" id="415230at2759"/>
<keyword evidence="2" id="KW-1185">Reference proteome</keyword>
<evidence type="ECO:0000313" key="2">
    <source>
        <dbReference type="Proteomes" id="UP000266673"/>
    </source>
</evidence>
<protein>
    <submittedName>
        <fullName evidence="1">Uncharacterized protein</fullName>
    </submittedName>
</protein>
<comment type="caution">
    <text evidence="1">The sequence shown here is derived from an EMBL/GenBank/DDBJ whole genome shotgun (WGS) entry which is preliminary data.</text>
</comment>